<comment type="similarity">
    <text evidence="1">Belongs to the leucine-binding protein family.</text>
</comment>
<evidence type="ECO:0000256" key="1">
    <source>
        <dbReference type="ARBA" id="ARBA00010062"/>
    </source>
</evidence>
<sequence length="418" mass="45213">MSDGIRLTAGRRKFLAATAAVGGLQLSSPFIIKARGDVPVKIGFIDPITGSLSALAVSEVEGAKWTVDQMNKKGGILGRPVQLLVEDSANDTGTGVQKAHKLIERDKVDVIMGDVNSGIAYAIMGVTSDKKVLHIVPGGHTDPITGKDCKWNTFRTCNTTAMDAAAVTGELVKRFGKKWFFVTPDYAYGQTLQANFVKNLEKLGGTWQGDMLPIANADFSATLIKAKAFKPDVLLNNMGGAAQINCMKQFVQFGMAKEMALGGALFEIEAIRSVPKEAQTGWWVMEWYWNQPNVPQVKEFVDAISPSIGNRKPTARHWMAYVSLQAVKLAAEKAKTLEAVKMAQALSDLELPPDVSLSPNKIKYRAGDHQLMSDIFVGQVHPPGPDGPDDLFKVEEIVTGEKAAGPAEETGCKLVWPS</sequence>
<dbReference type="Proteomes" id="UP000190092">
    <property type="component" value="Unassembled WGS sequence"/>
</dbReference>
<dbReference type="Pfam" id="PF13458">
    <property type="entry name" value="Peripla_BP_6"/>
    <property type="match status" value="1"/>
</dbReference>
<dbReference type="PANTHER" id="PTHR30483:SF6">
    <property type="entry name" value="PERIPLASMIC BINDING PROTEIN OF ABC TRANSPORTER FOR NATURAL AMINO ACIDS"/>
    <property type="match status" value="1"/>
</dbReference>
<dbReference type="GO" id="GO:0006865">
    <property type="term" value="P:amino acid transport"/>
    <property type="evidence" value="ECO:0007669"/>
    <property type="project" value="UniProtKB-KW"/>
</dbReference>
<keyword evidence="3" id="KW-0813">Transport</keyword>
<gene>
    <name evidence="5" type="ORF">SAMN02745126_00809</name>
</gene>
<evidence type="ECO:0000256" key="3">
    <source>
        <dbReference type="ARBA" id="ARBA00022970"/>
    </source>
</evidence>
<protein>
    <submittedName>
        <fullName evidence="5">Amino acid/amide ABC transporter substrate-binding protein, HAAT family (TC 3.A.1.4.-)</fullName>
    </submittedName>
</protein>
<evidence type="ECO:0000256" key="2">
    <source>
        <dbReference type="ARBA" id="ARBA00022729"/>
    </source>
</evidence>
<name>A0A1T4K955_9HYPH</name>
<evidence type="ECO:0000259" key="4">
    <source>
        <dbReference type="Pfam" id="PF13458"/>
    </source>
</evidence>
<evidence type="ECO:0000313" key="6">
    <source>
        <dbReference type="Proteomes" id="UP000190092"/>
    </source>
</evidence>
<dbReference type="AlphaFoldDB" id="A0A1T4K955"/>
<dbReference type="PANTHER" id="PTHR30483">
    <property type="entry name" value="LEUCINE-SPECIFIC-BINDING PROTEIN"/>
    <property type="match status" value="1"/>
</dbReference>
<reference evidence="6" key="1">
    <citation type="submission" date="2017-02" db="EMBL/GenBank/DDBJ databases">
        <authorList>
            <person name="Varghese N."/>
            <person name="Submissions S."/>
        </authorList>
    </citation>
    <scope>NUCLEOTIDE SEQUENCE [LARGE SCALE GENOMIC DNA]</scope>
    <source>
        <strain evidence="6">ATCC 27094</strain>
    </source>
</reference>
<dbReference type="RefSeq" id="WP_085932501.1">
    <property type="nucleotide sequence ID" value="NZ_FUWJ01000001.1"/>
</dbReference>
<dbReference type="Gene3D" id="3.40.50.2300">
    <property type="match status" value="2"/>
</dbReference>
<keyword evidence="3" id="KW-0029">Amino-acid transport</keyword>
<organism evidence="5 6">
    <name type="scientific">Enhydrobacter aerosaccus</name>
    <dbReference type="NCBI Taxonomy" id="225324"/>
    <lineage>
        <taxon>Bacteria</taxon>
        <taxon>Pseudomonadati</taxon>
        <taxon>Pseudomonadota</taxon>
        <taxon>Alphaproteobacteria</taxon>
        <taxon>Hyphomicrobiales</taxon>
        <taxon>Enhydrobacter</taxon>
    </lineage>
</organism>
<accession>A0A1T4K955</accession>
<feature type="domain" description="Leucine-binding protein" evidence="4">
    <location>
        <begin position="39"/>
        <end position="381"/>
    </location>
</feature>
<dbReference type="STRING" id="225324.SAMN02745126_00809"/>
<dbReference type="SUPFAM" id="SSF53822">
    <property type="entry name" value="Periplasmic binding protein-like I"/>
    <property type="match status" value="1"/>
</dbReference>
<dbReference type="InterPro" id="IPR028082">
    <property type="entry name" value="Peripla_BP_I"/>
</dbReference>
<proteinExistence type="inferred from homology"/>
<dbReference type="EMBL" id="FUWJ01000001">
    <property type="protein sequence ID" value="SJZ38845.1"/>
    <property type="molecule type" value="Genomic_DNA"/>
</dbReference>
<keyword evidence="6" id="KW-1185">Reference proteome</keyword>
<evidence type="ECO:0000313" key="5">
    <source>
        <dbReference type="EMBL" id="SJZ38845.1"/>
    </source>
</evidence>
<keyword evidence="2" id="KW-0732">Signal</keyword>
<dbReference type="InterPro" id="IPR051010">
    <property type="entry name" value="BCAA_transport"/>
</dbReference>
<dbReference type="OrthoDB" id="5450279at2"/>
<dbReference type="InterPro" id="IPR028081">
    <property type="entry name" value="Leu-bd"/>
</dbReference>